<organism evidence="1 2">
    <name type="scientific">Mycobacterium lehmannii</name>
    <dbReference type="NCBI Taxonomy" id="2048550"/>
    <lineage>
        <taxon>Bacteria</taxon>
        <taxon>Bacillati</taxon>
        <taxon>Actinomycetota</taxon>
        <taxon>Actinomycetes</taxon>
        <taxon>Mycobacteriales</taxon>
        <taxon>Mycobacteriaceae</taxon>
        <taxon>Mycobacterium</taxon>
    </lineage>
</organism>
<dbReference type="InterPro" id="IPR036005">
    <property type="entry name" value="Creatinase/aminopeptidase-like"/>
</dbReference>
<dbReference type="RefSeq" id="WP_064399801.1">
    <property type="nucleotide sequence ID" value="NZ_LQIR01000067.1"/>
</dbReference>
<dbReference type="AlphaFoldDB" id="A0A124ENF9"/>
<protein>
    <submittedName>
        <fullName evidence="1">Uncharacterized protein</fullName>
    </submittedName>
</protein>
<reference evidence="1 2" key="1">
    <citation type="submission" date="2016-01" db="EMBL/GenBank/DDBJ databases">
        <authorList>
            <consortium name="TB Trials Study Group"/>
            <person name="Sutton G."/>
            <person name="Brinkac L."/>
            <person name="Sanka R."/>
            <person name="Adams M."/>
            <person name="Lau E.L."/>
            <person name="Macaden R."/>
            <person name="Grewal H.M.S."/>
        </authorList>
    </citation>
    <scope>NUCLEOTIDE SEQUENCE [LARGE SCALE GENOMIC DNA]</scope>
    <source>
        <strain evidence="1 2">IS-1744</strain>
    </source>
</reference>
<dbReference type="Proteomes" id="UP000053707">
    <property type="component" value="Unassembled WGS sequence"/>
</dbReference>
<gene>
    <name evidence="1" type="ORF">AU192_10040</name>
</gene>
<accession>A0A124ENF9</accession>
<proteinExistence type="predicted"/>
<evidence type="ECO:0000313" key="1">
    <source>
        <dbReference type="EMBL" id="KUI07796.1"/>
    </source>
</evidence>
<dbReference type="SUPFAM" id="SSF55920">
    <property type="entry name" value="Creatinase/aminopeptidase"/>
    <property type="match status" value="1"/>
</dbReference>
<name>A0A124ENF9_9MYCO</name>
<sequence length="138" mass="15573">MSKRSDAKKARRRKRQAARNERWIPDTVMDALSEETATAAVLEAFDERITQRGWVFDDELSDEESALWFYPPSQAEVADEDLVSVTTVVLTADDAADVAHVVFVGTADDYQFNLDELFECLDVVEAYRLGDPAPRFPV</sequence>
<comment type="caution">
    <text evidence="1">The sequence shown here is derived from an EMBL/GenBank/DDBJ whole genome shotgun (WGS) entry which is preliminary data.</text>
</comment>
<evidence type="ECO:0000313" key="2">
    <source>
        <dbReference type="Proteomes" id="UP000053707"/>
    </source>
</evidence>
<keyword evidence="2" id="KW-1185">Reference proteome</keyword>
<dbReference type="EMBL" id="LQIR01000067">
    <property type="protein sequence ID" value="KUI07796.1"/>
    <property type="molecule type" value="Genomic_DNA"/>
</dbReference>